<dbReference type="Gene3D" id="1.10.530.10">
    <property type="match status" value="1"/>
</dbReference>
<dbReference type="Proteomes" id="UP000028302">
    <property type="component" value="Unassembled WGS sequence"/>
</dbReference>
<dbReference type="GO" id="GO:0071555">
    <property type="term" value="P:cell wall organization"/>
    <property type="evidence" value="ECO:0007669"/>
    <property type="project" value="UniProtKB-KW"/>
</dbReference>
<evidence type="ECO:0000256" key="5">
    <source>
        <dbReference type="ARBA" id="ARBA00013433"/>
    </source>
</evidence>
<dbReference type="GO" id="GO:0042597">
    <property type="term" value="C:periplasmic space"/>
    <property type="evidence" value="ECO:0007669"/>
    <property type="project" value="UniProtKB-SubCell"/>
</dbReference>
<dbReference type="PATRIC" id="fig|1304275.5.peg.1436"/>
<protein>
    <recommendedName>
        <fullName evidence="5">Peptidoglycan hydrolase FlgJ</fullName>
    </recommendedName>
    <alternativeName>
        <fullName evidence="11">Muramidase FlgJ</fullName>
    </alternativeName>
</protein>
<dbReference type="OrthoDB" id="289937at2"/>
<comment type="similarity">
    <text evidence="4">In the C-terminal section; belongs to the glycosyl hydrolase 73 family.</text>
</comment>
<dbReference type="AlphaFoldDB" id="A0A084IMU3"/>
<evidence type="ECO:0000256" key="3">
    <source>
        <dbReference type="ARBA" id="ARBA00006880"/>
    </source>
</evidence>
<evidence type="ECO:0000256" key="10">
    <source>
        <dbReference type="ARBA" id="ARBA00023316"/>
    </source>
</evidence>
<evidence type="ECO:0000256" key="4">
    <source>
        <dbReference type="ARBA" id="ARBA00007974"/>
    </source>
</evidence>
<reference evidence="13 14" key="1">
    <citation type="submission" date="2013-03" db="EMBL/GenBank/DDBJ databases">
        <title>Salinisphaera hydrothermalis C41B8 Genome Sequencing.</title>
        <authorList>
            <person name="Li C."/>
            <person name="Lai Q."/>
            <person name="Shao Z."/>
        </authorList>
    </citation>
    <scope>NUCLEOTIDE SEQUENCE [LARGE SCALE GENOMIC DNA]</scope>
    <source>
        <strain evidence="13 14">C41B8</strain>
    </source>
</reference>
<dbReference type="EMBL" id="APNK01000007">
    <property type="protein sequence ID" value="KEZ78027.1"/>
    <property type="molecule type" value="Genomic_DNA"/>
</dbReference>
<evidence type="ECO:0000256" key="7">
    <source>
        <dbReference type="ARBA" id="ARBA00022795"/>
    </source>
</evidence>
<dbReference type="eggNOG" id="COG1705">
    <property type="taxonomic scope" value="Bacteria"/>
</dbReference>
<dbReference type="SMART" id="SM00047">
    <property type="entry name" value="LYZ2"/>
    <property type="match status" value="1"/>
</dbReference>
<name>A0A084IMU3_SALHC</name>
<comment type="caution">
    <text evidence="13">The sequence shown here is derived from an EMBL/GenBank/DDBJ whole genome shotgun (WGS) entry which is preliminary data.</text>
</comment>
<proteinExistence type="inferred from homology"/>
<evidence type="ECO:0000256" key="8">
    <source>
        <dbReference type="ARBA" id="ARBA00022801"/>
    </source>
</evidence>
<dbReference type="STRING" id="1304275.C41B8_07022"/>
<keyword evidence="7" id="KW-1005">Bacterial flagellum biogenesis</keyword>
<evidence type="ECO:0000256" key="11">
    <source>
        <dbReference type="ARBA" id="ARBA00030835"/>
    </source>
</evidence>
<sequence>MTPDAASGAFAYDVSAIDKLKYTAKKQADGGVHEASKQFEAMFIKQMLSAMRKAIPKSHLLGDSSADKQYQDMMDAQWSQTMAQRGMGLAKMLDKQLTGHAAPSGARIDSQAAAAAPKIAQATPRALAPSESLASIKAQREAAAQAAKSAAATANSDSAPLIAEPPNAGAPLLALADTPTDSDPVTPGHVRDFVQRLEAPAQLAARRTGLSPRLILAQAALETGWGRHEITTDSGAQSFNVFNIKADGWNGPSTDVTTHEYADGAMQSTKAGFRVYDSYNQAFSDYARLIDSSPRYAAARQAATPEAAARALQNGGYATDPGYADKLVAVMNSIPASQPGGLFAEGGTPVVDMTSNSGPLV</sequence>
<dbReference type="NCBIfam" id="TIGR02541">
    <property type="entry name" value="flagell_FlgJ"/>
    <property type="match status" value="1"/>
</dbReference>
<evidence type="ECO:0000313" key="14">
    <source>
        <dbReference type="Proteomes" id="UP000028302"/>
    </source>
</evidence>
<comment type="subcellular location">
    <subcellularLocation>
        <location evidence="2">Periplasm</location>
    </subcellularLocation>
</comment>
<keyword evidence="9" id="KW-0326">Glycosidase</keyword>
<dbReference type="GO" id="GO:0071973">
    <property type="term" value="P:bacterial-type flagellum-dependent cell motility"/>
    <property type="evidence" value="ECO:0007669"/>
    <property type="project" value="TreeGrafter"/>
</dbReference>
<dbReference type="RefSeq" id="WP_051883212.1">
    <property type="nucleotide sequence ID" value="NZ_APNK01000007.1"/>
</dbReference>
<feature type="domain" description="Mannosyl-glycoprotein endo-beta-N-acetylglucosamidase-like" evidence="12">
    <location>
        <begin position="183"/>
        <end position="344"/>
    </location>
</feature>
<dbReference type="GO" id="GO:0016798">
    <property type="term" value="F:hydrolase activity, acting on glycosyl bonds"/>
    <property type="evidence" value="ECO:0007669"/>
    <property type="project" value="UniProtKB-KW"/>
</dbReference>
<gene>
    <name evidence="13" type="ORF">C41B8_07022</name>
</gene>
<evidence type="ECO:0000256" key="6">
    <source>
        <dbReference type="ARBA" id="ARBA00022764"/>
    </source>
</evidence>
<dbReference type="Pfam" id="PF10135">
    <property type="entry name" value="Rod-binding"/>
    <property type="match status" value="1"/>
</dbReference>
<dbReference type="Pfam" id="PF01832">
    <property type="entry name" value="Glucosaminidase"/>
    <property type="match status" value="1"/>
</dbReference>
<dbReference type="PANTHER" id="PTHR33308:SF9">
    <property type="entry name" value="PEPTIDOGLYCAN HYDROLASE FLGJ"/>
    <property type="match status" value="1"/>
</dbReference>
<dbReference type="eggNOG" id="COG3951">
    <property type="taxonomic scope" value="Bacteria"/>
</dbReference>
<dbReference type="InterPro" id="IPR013377">
    <property type="entry name" value="FlgJ"/>
</dbReference>
<keyword evidence="6" id="KW-0574">Periplasm</keyword>
<evidence type="ECO:0000259" key="12">
    <source>
        <dbReference type="SMART" id="SM00047"/>
    </source>
</evidence>
<organism evidence="13 14">
    <name type="scientific">Salinisphaera hydrothermalis (strain C41B8)</name>
    <dbReference type="NCBI Taxonomy" id="1304275"/>
    <lineage>
        <taxon>Bacteria</taxon>
        <taxon>Pseudomonadati</taxon>
        <taxon>Pseudomonadota</taxon>
        <taxon>Gammaproteobacteria</taxon>
        <taxon>Salinisphaerales</taxon>
        <taxon>Salinisphaeraceae</taxon>
        <taxon>Salinisphaera</taxon>
    </lineage>
</organism>
<evidence type="ECO:0000256" key="2">
    <source>
        <dbReference type="ARBA" id="ARBA00004418"/>
    </source>
</evidence>
<keyword evidence="10" id="KW-0961">Cell wall biogenesis/degradation</keyword>
<dbReference type="GO" id="GO:0044780">
    <property type="term" value="P:bacterial-type flagellum assembly"/>
    <property type="evidence" value="ECO:0007669"/>
    <property type="project" value="InterPro"/>
</dbReference>
<evidence type="ECO:0000256" key="1">
    <source>
        <dbReference type="ARBA" id="ARBA00002954"/>
    </source>
</evidence>
<dbReference type="InterPro" id="IPR051056">
    <property type="entry name" value="Glycosyl_Hydrolase_73"/>
</dbReference>
<dbReference type="PANTHER" id="PTHR33308">
    <property type="entry name" value="PEPTIDOGLYCAN HYDROLASE FLGJ"/>
    <property type="match status" value="1"/>
</dbReference>
<comment type="similarity">
    <text evidence="3">In the N-terminal section; belongs to the FlgJ family.</text>
</comment>
<keyword evidence="8 13" id="KW-0378">Hydrolase</keyword>
<comment type="function">
    <text evidence="1">Flagellum-specific muramidase which hydrolyzes the peptidoglycan layer to assemble the rod structure in the periplasmic space.</text>
</comment>
<dbReference type="GO" id="GO:0004040">
    <property type="term" value="F:amidase activity"/>
    <property type="evidence" value="ECO:0007669"/>
    <property type="project" value="InterPro"/>
</dbReference>
<dbReference type="InterPro" id="IPR002901">
    <property type="entry name" value="MGlyc_endo_b_GlcNAc-like_dom"/>
</dbReference>
<evidence type="ECO:0000256" key="9">
    <source>
        <dbReference type="ARBA" id="ARBA00023295"/>
    </source>
</evidence>
<dbReference type="InterPro" id="IPR019301">
    <property type="entry name" value="Flagellar_prot_FlgJ_N"/>
</dbReference>
<keyword evidence="14" id="KW-1185">Reference proteome</keyword>
<dbReference type="Gene3D" id="2.10.70.40">
    <property type="entry name" value="peptidoglycan hydrolase"/>
    <property type="match status" value="1"/>
</dbReference>
<evidence type="ECO:0000313" key="13">
    <source>
        <dbReference type="EMBL" id="KEZ78027.1"/>
    </source>
</evidence>
<accession>A0A084IMU3</accession>